<evidence type="ECO:0000313" key="3">
    <source>
        <dbReference type="Proteomes" id="UP001168098"/>
    </source>
</evidence>
<gene>
    <name evidence="2" type="ORF">PVL29_009971</name>
</gene>
<feature type="signal peptide" evidence="1">
    <location>
        <begin position="1"/>
        <end position="23"/>
    </location>
</feature>
<keyword evidence="1" id="KW-0732">Signal</keyword>
<keyword evidence="3" id="KW-1185">Reference proteome</keyword>
<comment type="caution">
    <text evidence="2">The sequence shown here is derived from an EMBL/GenBank/DDBJ whole genome shotgun (WGS) entry which is preliminary data.</text>
</comment>
<evidence type="ECO:0000313" key="2">
    <source>
        <dbReference type="EMBL" id="KAJ9694249.1"/>
    </source>
</evidence>
<accession>A0AA38ZSL9</accession>
<dbReference type="PANTHER" id="PTHR34458">
    <property type="entry name" value="POLLEN OLE E 1 ALLERGEN AND EXTENSIN FAMILY PROTEIN-RELATED"/>
    <property type="match status" value="1"/>
</dbReference>
<name>A0AA38ZSL9_VITRO</name>
<evidence type="ECO:0008006" key="4">
    <source>
        <dbReference type="Google" id="ProtNLM"/>
    </source>
</evidence>
<proteinExistence type="predicted"/>
<evidence type="ECO:0000256" key="1">
    <source>
        <dbReference type="SAM" id="SignalP"/>
    </source>
</evidence>
<organism evidence="2 3">
    <name type="scientific">Vitis rotundifolia</name>
    <name type="common">Muscadine grape</name>
    <dbReference type="NCBI Taxonomy" id="103349"/>
    <lineage>
        <taxon>Eukaryota</taxon>
        <taxon>Viridiplantae</taxon>
        <taxon>Streptophyta</taxon>
        <taxon>Embryophyta</taxon>
        <taxon>Tracheophyta</taxon>
        <taxon>Spermatophyta</taxon>
        <taxon>Magnoliopsida</taxon>
        <taxon>eudicotyledons</taxon>
        <taxon>Gunneridae</taxon>
        <taxon>Pentapetalae</taxon>
        <taxon>rosids</taxon>
        <taxon>Vitales</taxon>
        <taxon>Vitaceae</taxon>
        <taxon>Viteae</taxon>
        <taxon>Vitis</taxon>
    </lineage>
</organism>
<dbReference type="AlphaFoldDB" id="A0AA38ZSL9"/>
<sequence length="153" mass="15476">MASHTMLLLAVLCVAAATPLAHGLIIDGITITNITITGLLVCSETGNVDPSCSSCSGVPGALVQLSCMGGQTTLGQALTNLTGFYKIALGIVDSLLFDASDCKVVISLPVVGTSCALLPPTGNLQTTVTLVGVVQTLLSAIANFVAGHLTWVH</sequence>
<dbReference type="InterPro" id="IPR040404">
    <property type="entry name" value="Phylloplanin-like"/>
</dbReference>
<dbReference type="EMBL" id="JARBHA010000008">
    <property type="protein sequence ID" value="KAJ9694249.1"/>
    <property type="molecule type" value="Genomic_DNA"/>
</dbReference>
<dbReference type="PANTHER" id="PTHR34458:SF11">
    <property type="entry name" value="MD-2-RELATED LIPID-RECOGNITION DOMAIN-CONTAINING PROTEIN"/>
    <property type="match status" value="1"/>
</dbReference>
<dbReference type="Proteomes" id="UP001168098">
    <property type="component" value="Unassembled WGS sequence"/>
</dbReference>
<protein>
    <recommendedName>
        <fullName evidence="4">Phylloplanin</fullName>
    </recommendedName>
</protein>
<feature type="chain" id="PRO_5041221302" description="Phylloplanin" evidence="1">
    <location>
        <begin position="24"/>
        <end position="153"/>
    </location>
</feature>
<reference evidence="2 3" key="1">
    <citation type="journal article" date="2023" name="BMC Biotechnol.">
        <title>Vitis rotundifolia cv Carlos genome sequencing.</title>
        <authorList>
            <person name="Huff M."/>
            <person name="Hulse-Kemp A."/>
            <person name="Scheffler B."/>
            <person name="Youngblood R."/>
            <person name="Simpson S."/>
            <person name="Babiker E."/>
            <person name="Staton M."/>
        </authorList>
    </citation>
    <scope>NUCLEOTIDE SEQUENCE [LARGE SCALE GENOMIC DNA]</scope>
    <source>
        <tissue evidence="2">Leaf</tissue>
    </source>
</reference>